<reference evidence="2 3" key="1">
    <citation type="submission" date="2024-02" db="EMBL/GenBank/DDBJ databases">
        <authorList>
            <person name="Vignale AGUSTIN F."/>
            <person name="Sosa J E."/>
            <person name="Modenutti C."/>
        </authorList>
    </citation>
    <scope>NUCLEOTIDE SEQUENCE [LARGE SCALE GENOMIC DNA]</scope>
</reference>
<evidence type="ECO:0000313" key="2">
    <source>
        <dbReference type="EMBL" id="CAK9172127.1"/>
    </source>
</evidence>
<feature type="region of interest" description="Disordered" evidence="1">
    <location>
        <begin position="16"/>
        <end position="66"/>
    </location>
</feature>
<feature type="compositionally biased region" description="Basic and acidic residues" evidence="1">
    <location>
        <begin position="53"/>
        <end position="66"/>
    </location>
</feature>
<proteinExistence type="predicted"/>
<dbReference type="EMBL" id="CAUOFW020005924">
    <property type="protein sequence ID" value="CAK9172127.1"/>
    <property type="molecule type" value="Genomic_DNA"/>
</dbReference>
<protein>
    <submittedName>
        <fullName evidence="2">Uncharacterized protein</fullName>
    </submittedName>
</protein>
<evidence type="ECO:0000256" key="1">
    <source>
        <dbReference type="SAM" id="MobiDB-lite"/>
    </source>
</evidence>
<sequence length="101" mass="11395">MGKRCVIYPRSFGEEEKVMGSSQGPSEKKKKKKKNVGNKKDCVGPSKDVNMVDWKKKNSGDSKKSDNVQKKKVFYYGCFLCGGLHHAKDCPQEGERKNPHC</sequence>
<name>A0ABC8TRR4_9AQUA</name>
<accession>A0ABC8TRR4</accession>
<evidence type="ECO:0000313" key="3">
    <source>
        <dbReference type="Proteomes" id="UP001642360"/>
    </source>
</evidence>
<feature type="compositionally biased region" description="Basic residues" evidence="1">
    <location>
        <begin position="28"/>
        <end position="37"/>
    </location>
</feature>
<dbReference type="AlphaFoldDB" id="A0ABC8TRR4"/>
<gene>
    <name evidence="2" type="ORF">ILEXP_LOCUS41760</name>
</gene>
<comment type="caution">
    <text evidence="2">The sequence shown here is derived from an EMBL/GenBank/DDBJ whole genome shotgun (WGS) entry which is preliminary data.</text>
</comment>
<organism evidence="2 3">
    <name type="scientific">Ilex paraguariensis</name>
    <name type="common">yerba mate</name>
    <dbReference type="NCBI Taxonomy" id="185542"/>
    <lineage>
        <taxon>Eukaryota</taxon>
        <taxon>Viridiplantae</taxon>
        <taxon>Streptophyta</taxon>
        <taxon>Embryophyta</taxon>
        <taxon>Tracheophyta</taxon>
        <taxon>Spermatophyta</taxon>
        <taxon>Magnoliopsida</taxon>
        <taxon>eudicotyledons</taxon>
        <taxon>Gunneridae</taxon>
        <taxon>Pentapetalae</taxon>
        <taxon>asterids</taxon>
        <taxon>campanulids</taxon>
        <taxon>Aquifoliales</taxon>
        <taxon>Aquifoliaceae</taxon>
        <taxon>Ilex</taxon>
    </lineage>
</organism>
<dbReference type="Proteomes" id="UP001642360">
    <property type="component" value="Unassembled WGS sequence"/>
</dbReference>
<keyword evidence="3" id="KW-1185">Reference proteome</keyword>